<reference evidence="1 2" key="1">
    <citation type="submission" date="2021-02" db="EMBL/GenBank/DDBJ databases">
        <title>Complete genome of Desulfoluna sp. strain ASN36.</title>
        <authorList>
            <person name="Takahashi A."/>
            <person name="Kojima H."/>
            <person name="Fukui M."/>
        </authorList>
    </citation>
    <scope>NUCLEOTIDE SEQUENCE [LARGE SCALE GENOMIC DNA]</scope>
    <source>
        <strain evidence="1 2">ASN36</strain>
    </source>
</reference>
<gene>
    <name evidence="1" type="ORF">DSLASN_10990</name>
</gene>
<sequence length="209" mass="24221">MNNKSKKFSNSWCTTHHFTKQIDIQCPQCLGHAISTGKSEYLLPWMPENTKVICTECSYTKSEGDFKWSGPVVAHGRRPCGHCGHKWVGALIFKNKPPKIFFDKTQVSCPKCLENTNVNVKWRIDIFNGRPVDPYCGERLWYIDNYKNNEIWGYNLDHLSYIKEFISSSLRERGEGAGKYSVASNLPKWMKLKKNRHDIVKIIDSLMKK</sequence>
<keyword evidence="2" id="KW-1185">Reference proteome</keyword>
<name>A0ABN6F2D7_9BACT</name>
<proteinExistence type="predicted"/>
<dbReference type="RefSeq" id="WP_236891711.1">
    <property type="nucleotide sequence ID" value="NZ_AP024488.1"/>
</dbReference>
<dbReference type="EMBL" id="AP024488">
    <property type="protein sequence ID" value="BCS95467.1"/>
    <property type="molecule type" value="Genomic_DNA"/>
</dbReference>
<accession>A0ABN6F2D7</accession>
<evidence type="ECO:0000313" key="2">
    <source>
        <dbReference type="Proteomes" id="UP001320148"/>
    </source>
</evidence>
<dbReference type="Proteomes" id="UP001320148">
    <property type="component" value="Chromosome"/>
</dbReference>
<evidence type="ECO:0000313" key="1">
    <source>
        <dbReference type="EMBL" id="BCS95467.1"/>
    </source>
</evidence>
<organism evidence="1 2">
    <name type="scientific">Desulfoluna limicola</name>
    <dbReference type="NCBI Taxonomy" id="2810562"/>
    <lineage>
        <taxon>Bacteria</taxon>
        <taxon>Pseudomonadati</taxon>
        <taxon>Thermodesulfobacteriota</taxon>
        <taxon>Desulfobacteria</taxon>
        <taxon>Desulfobacterales</taxon>
        <taxon>Desulfolunaceae</taxon>
        <taxon>Desulfoluna</taxon>
    </lineage>
</organism>
<protein>
    <submittedName>
        <fullName evidence="1">Uncharacterized protein</fullName>
    </submittedName>
</protein>